<dbReference type="InterPro" id="IPR017938">
    <property type="entry name" value="Riboflavin_synthase-like_b-brl"/>
</dbReference>
<protein>
    <submittedName>
        <fullName evidence="6">2Fe-2S iron-sulfur cluster binding domain-containing protein</fullName>
    </submittedName>
</protein>
<gene>
    <name evidence="6" type="ORF">Rai3103_01905</name>
</gene>
<proteinExistence type="predicted"/>
<dbReference type="PROSITE" id="PS51384">
    <property type="entry name" value="FAD_FR"/>
    <property type="match status" value="1"/>
</dbReference>
<dbReference type="AlphaFoldDB" id="A0A5Q2FA79"/>
<dbReference type="Gene3D" id="3.10.20.30">
    <property type="match status" value="1"/>
</dbReference>
<keyword evidence="2" id="KW-0479">Metal-binding</keyword>
<evidence type="ECO:0000256" key="3">
    <source>
        <dbReference type="ARBA" id="ARBA00023014"/>
    </source>
</evidence>
<dbReference type="PROSITE" id="PS00197">
    <property type="entry name" value="2FE2S_FER_1"/>
    <property type="match status" value="1"/>
</dbReference>
<dbReference type="Gene3D" id="2.40.30.10">
    <property type="entry name" value="Translation factors"/>
    <property type="match status" value="1"/>
</dbReference>
<evidence type="ECO:0000313" key="6">
    <source>
        <dbReference type="EMBL" id="QGF22637.1"/>
    </source>
</evidence>
<dbReference type="Proteomes" id="UP000386847">
    <property type="component" value="Chromosome"/>
</dbReference>
<dbReference type="CDD" id="cd00207">
    <property type="entry name" value="fer2"/>
    <property type="match status" value="1"/>
</dbReference>
<name>A0A5Q2FA79_9ACTN</name>
<evidence type="ECO:0000259" key="5">
    <source>
        <dbReference type="PROSITE" id="PS51384"/>
    </source>
</evidence>
<dbReference type="EMBL" id="CP045725">
    <property type="protein sequence ID" value="QGF22637.1"/>
    <property type="molecule type" value="Genomic_DNA"/>
</dbReference>
<dbReference type="KEGG" id="rain:Rai3103_01905"/>
<evidence type="ECO:0000259" key="4">
    <source>
        <dbReference type="PROSITE" id="PS51085"/>
    </source>
</evidence>
<keyword evidence="3" id="KW-0411">Iron-sulfur</keyword>
<dbReference type="Gene3D" id="3.40.50.80">
    <property type="entry name" value="Nucleotide-binding domain of ferredoxin-NADP reductase (FNR) module"/>
    <property type="match status" value="1"/>
</dbReference>
<organism evidence="6 7">
    <name type="scientific">Raineyella fluvialis</name>
    <dbReference type="NCBI Taxonomy" id="2662261"/>
    <lineage>
        <taxon>Bacteria</taxon>
        <taxon>Bacillati</taxon>
        <taxon>Actinomycetota</taxon>
        <taxon>Actinomycetes</taxon>
        <taxon>Propionibacteriales</taxon>
        <taxon>Propionibacteriaceae</taxon>
        <taxon>Raineyella</taxon>
    </lineage>
</organism>
<keyword evidence="7" id="KW-1185">Reference proteome</keyword>
<dbReference type="InterPro" id="IPR008333">
    <property type="entry name" value="Cbr1-like_FAD-bd_dom"/>
</dbReference>
<feature type="domain" description="2Fe-2S ferredoxin-type" evidence="4">
    <location>
        <begin position="1"/>
        <end position="74"/>
    </location>
</feature>
<dbReference type="PANTHER" id="PTHR47354">
    <property type="entry name" value="NADH OXIDOREDUCTASE HCR"/>
    <property type="match status" value="1"/>
</dbReference>
<evidence type="ECO:0000256" key="1">
    <source>
        <dbReference type="ARBA" id="ARBA00001974"/>
    </source>
</evidence>
<dbReference type="InterPro" id="IPR001041">
    <property type="entry name" value="2Fe-2S_ferredoxin-type"/>
</dbReference>
<dbReference type="InterPro" id="IPR001709">
    <property type="entry name" value="Flavoprot_Pyr_Nucl_cyt_Rdtase"/>
</dbReference>
<dbReference type="Pfam" id="PF00175">
    <property type="entry name" value="NAD_binding_1"/>
    <property type="match status" value="1"/>
</dbReference>
<reference evidence="6 7" key="1">
    <citation type="submission" date="2019-10" db="EMBL/GenBank/DDBJ databases">
        <title>Genomic analysis of Raineyella sp. CBA3103.</title>
        <authorList>
            <person name="Roh S.W."/>
        </authorList>
    </citation>
    <scope>NUCLEOTIDE SEQUENCE [LARGE SCALE GENOMIC DNA]</scope>
    <source>
        <strain evidence="6 7">CBA3103</strain>
    </source>
</reference>
<evidence type="ECO:0000256" key="2">
    <source>
        <dbReference type="ARBA" id="ARBA00022714"/>
    </source>
</evidence>
<dbReference type="InterPro" id="IPR050415">
    <property type="entry name" value="MRET"/>
</dbReference>
<feature type="domain" description="FAD-binding FR-type" evidence="5">
    <location>
        <begin position="80"/>
        <end position="181"/>
    </location>
</feature>
<keyword evidence="2" id="KW-0001">2Fe-2S</keyword>
<dbReference type="Pfam" id="PF00970">
    <property type="entry name" value="FAD_binding_6"/>
    <property type="match status" value="1"/>
</dbReference>
<dbReference type="SUPFAM" id="SSF52343">
    <property type="entry name" value="Ferredoxin reductase-like, C-terminal NADP-linked domain"/>
    <property type="match status" value="1"/>
</dbReference>
<accession>A0A5Q2FA79</accession>
<comment type="cofactor">
    <cofactor evidence="1">
        <name>FAD</name>
        <dbReference type="ChEBI" id="CHEBI:57692"/>
    </cofactor>
</comment>
<dbReference type="PRINTS" id="PR00410">
    <property type="entry name" value="PHEHYDRXLASE"/>
</dbReference>
<dbReference type="InterPro" id="IPR039261">
    <property type="entry name" value="FNR_nucleotide-bd"/>
</dbReference>
<dbReference type="InterPro" id="IPR036010">
    <property type="entry name" value="2Fe-2S_ferredoxin-like_sf"/>
</dbReference>
<dbReference type="InterPro" id="IPR001433">
    <property type="entry name" value="OxRdtase_FAD/NAD-bd"/>
</dbReference>
<dbReference type="InterPro" id="IPR012675">
    <property type="entry name" value="Beta-grasp_dom_sf"/>
</dbReference>
<dbReference type="SUPFAM" id="SSF54292">
    <property type="entry name" value="2Fe-2S ferredoxin-like"/>
    <property type="match status" value="1"/>
</dbReference>
<dbReference type="PANTHER" id="PTHR47354:SF5">
    <property type="entry name" value="PROTEIN RFBI"/>
    <property type="match status" value="1"/>
</dbReference>
<dbReference type="PRINTS" id="PR00371">
    <property type="entry name" value="FPNCR"/>
</dbReference>
<dbReference type="InterPro" id="IPR006058">
    <property type="entry name" value="2Fe2S_fd_BS"/>
</dbReference>
<dbReference type="GO" id="GO:0016491">
    <property type="term" value="F:oxidoreductase activity"/>
    <property type="evidence" value="ECO:0007669"/>
    <property type="project" value="InterPro"/>
</dbReference>
<dbReference type="GO" id="GO:0051537">
    <property type="term" value="F:2 iron, 2 sulfur cluster binding"/>
    <property type="evidence" value="ECO:0007669"/>
    <property type="project" value="UniProtKB-KW"/>
</dbReference>
<dbReference type="SUPFAM" id="SSF63380">
    <property type="entry name" value="Riboflavin synthase domain-like"/>
    <property type="match status" value="1"/>
</dbReference>
<dbReference type="Pfam" id="PF00111">
    <property type="entry name" value="Fer2"/>
    <property type="match status" value="1"/>
</dbReference>
<sequence length="314" mass="33951">MLAAAQRAGYELVSQCKVGTCSTCAATLVDGAAEMPSGQISVLTKDEVAAGQRLLCQSRALCDSSFEMDYPSTLLEANPPVLFQARIARLTWVADTVVEVELKVPKSMKFGFTAGQYCRIKVPGTEQWRSYSMASGEHERFRLTFLIRILPSGLMSDYLRDRARVGETLEVEGPLGGFVLEPAPRPTILMAGGTGLAPMLSMLDRLRTVVPAPPVLLVFGCNREAELFHEEELAARASFMPTLQVRTVLMDNTGREDLPSGTPLAVLSSKDVAPDAVAYLCGPPPMIRAAQETLGGYGLAAHDIRAEQFLPSDN</sequence>
<keyword evidence="2" id="KW-0408">Iron</keyword>
<dbReference type="InterPro" id="IPR017927">
    <property type="entry name" value="FAD-bd_FR_type"/>
</dbReference>
<dbReference type="PROSITE" id="PS51085">
    <property type="entry name" value="2FE2S_FER_2"/>
    <property type="match status" value="1"/>
</dbReference>
<evidence type="ECO:0000313" key="7">
    <source>
        <dbReference type="Proteomes" id="UP000386847"/>
    </source>
</evidence>